<evidence type="ECO:0000256" key="3">
    <source>
        <dbReference type="ARBA" id="ARBA00022989"/>
    </source>
</evidence>
<dbReference type="CDD" id="cd09317">
    <property type="entry name" value="TDT_Mae1_like"/>
    <property type="match status" value="1"/>
</dbReference>
<dbReference type="PANTHER" id="PTHR31162">
    <property type="entry name" value="MALIC ACID TRANSPORT PROTEIN-RELATED"/>
    <property type="match status" value="1"/>
</dbReference>
<feature type="transmembrane region" description="Helical" evidence="6">
    <location>
        <begin position="250"/>
        <end position="272"/>
    </location>
</feature>
<feature type="transmembrane region" description="Helical" evidence="6">
    <location>
        <begin position="145"/>
        <end position="167"/>
    </location>
</feature>
<evidence type="ECO:0000313" key="9">
    <source>
        <dbReference type="Proteomes" id="UP001172684"/>
    </source>
</evidence>
<feature type="transmembrane region" description="Helical" evidence="6">
    <location>
        <begin position="216"/>
        <end position="238"/>
    </location>
</feature>
<feature type="transmembrane region" description="Helical" evidence="6">
    <location>
        <begin position="332"/>
        <end position="353"/>
    </location>
</feature>
<dbReference type="InterPro" id="IPR036047">
    <property type="entry name" value="F-box-like_dom_sf"/>
</dbReference>
<reference evidence="8" key="1">
    <citation type="submission" date="2022-10" db="EMBL/GenBank/DDBJ databases">
        <title>Culturing micro-colonial fungi from biological soil crusts in the Mojave desert and describing Neophaeococcomyces mojavensis, and introducing the new genera and species Taxawa tesnikishii.</title>
        <authorList>
            <person name="Kurbessoian T."/>
            <person name="Stajich J.E."/>
        </authorList>
    </citation>
    <scope>NUCLEOTIDE SEQUENCE</scope>
    <source>
        <strain evidence="8">TK_1</strain>
    </source>
</reference>
<feature type="transmembrane region" description="Helical" evidence="6">
    <location>
        <begin position="359"/>
        <end position="386"/>
    </location>
</feature>
<comment type="caution">
    <text evidence="8">The sequence shown here is derived from an EMBL/GenBank/DDBJ whole genome shotgun (WGS) entry which is preliminary data.</text>
</comment>
<evidence type="ECO:0000256" key="4">
    <source>
        <dbReference type="ARBA" id="ARBA00023136"/>
    </source>
</evidence>
<dbReference type="InterPro" id="IPR030185">
    <property type="entry name" value="Mae1"/>
</dbReference>
<feature type="region of interest" description="Disordered" evidence="5">
    <location>
        <begin position="419"/>
        <end position="442"/>
    </location>
</feature>
<feature type="transmembrane region" description="Helical" evidence="6">
    <location>
        <begin position="67"/>
        <end position="91"/>
    </location>
</feature>
<feature type="region of interest" description="Disordered" evidence="5">
    <location>
        <begin position="685"/>
        <end position="710"/>
    </location>
</feature>
<dbReference type="EMBL" id="JAPDRL010000009">
    <property type="protein sequence ID" value="KAJ9668005.1"/>
    <property type="molecule type" value="Genomic_DNA"/>
</dbReference>
<dbReference type="Proteomes" id="UP001172684">
    <property type="component" value="Unassembled WGS sequence"/>
</dbReference>
<feature type="transmembrane region" description="Helical" evidence="6">
    <location>
        <begin position="40"/>
        <end position="61"/>
    </location>
</feature>
<proteinExistence type="predicted"/>
<keyword evidence="4 6" id="KW-0472">Membrane</keyword>
<gene>
    <name evidence="8" type="ORF">H2201_001811</name>
</gene>
<organism evidence="8 9">
    <name type="scientific">Coniosporium apollinis</name>
    <dbReference type="NCBI Taxonomy" id="61459"/>
    <lineage>
        <taxon>Eukaryota</taxon>
        <taxon>Fungi</taxon>
        <taxon>Dikarya</taxon>
        <taxon>Ascomycota</taxon>
        <taxon>Pezizomycotina</taxon>
        <taxon>Dothideomycetes</taxon>
        <taxon>Dothideomycetes incertae sedis</taxon>
        <taxon>Coniosporium</taxon>
    </lineage>
</organism>
<evidence type="ECO:0000256" key="1">
    <source>
        <dbReference type="ARBA" id="ARBA00004141"/>
    </source>
</evidence>
<dbReference type="PANTHER" id="PTHR31162:SF3">
    <property type="entry name" value="TRANSPORTER_MALIC ACID TRANSPORT PROTEIN, PUTATIVE-RELATED"/>
    <property type="match status" value="1"/>
</dbReference>
<name>A0ABQ9P358_9PEZI</name>
<keyword evidence="2 6" id="KW-0812">Transmembrane</keyword>
<accession>A0ABQ9P358</accession>
<dbReference type="Pfam" id="PF03595">
    <property type="entry name" value="SLAC1"/>
    <property type="match status" value="1"/>
</dbReference>
<sequence>MADEGQDLEQKRSQSLADYGRDAWVGSELRLKLKERVRHFTWTWFTMTMATGGIANVLSTVPYRFDGIYEIGCTFLLLNIVLFIFNVFMIGTRFYLYPSTFKSSFLHPTESLFVPAAVISFGTIMINIVQYGVGNRTGLWLEKTMIIMYWIYCALAMLFSCGIYLIMWSTQTFTISRMTPVWIFPAYPLLLVGPYAGSLCAHVSPETAIQVIVSGFILQGVGFMVALMVYAAFIYRLMTQKLPTESLRPGMFISVGPSGFTTAGIIAMAQTLPKVIPEGFMGNGRLAGEVSAVMANWWGIWLWGLALWFFLVSLGAHYSCVSNHRMDFAMTWYSFIFPNTALVTATFAVATALQGNTGFRVLGCILTVLLIAAWGWVFGMMVRAVVLKQILWPDMQEDRDEGGWKRVAVEAQRREVMASSDHGIDTDADTDHNANVESPHPAQDRVLGTTELHELILLHLPIQDLLLRVQRVSRAWRDLIAGSPALQFALFLRAEPGPVPYHLHGETSMETEIGAGNENATDAGTGTSAAPPDTINLPGVEHVYAIPAARAAAAAAAAAATDNEPPPDPLRLRLNPLLQRPFIIGWESRADGTQKLWLSMRDEFRESLLEHRQATWRRMLLMQPPHPYEIRCAGEVRRIRGRRVSGTSVSLPVPGHMPVGEAVEKGEGILEIEVERQREPLRRLRWTSGNGPGAPDVWVRGRGSRGGRGG</sequence>
<comment type="subcellular location">
    <subcellularLocation>
        <location evidence="1">Membrane</location>
        <topology evidence="1">Multi-pass membrane protein</topology>
    </subcellularLocation>
</comment>
<protein>
    <recommendedName>
        <fullName evidence="7">F-box domain-containing protein</fullName>
    </recommendedName>
</protein>
<feature type="domain" description="F-box" evidence="7">
    <location>
        <begin position="451"/>
        <end position="481"/>
    </location>
</feature>
<dbReference type="InterPro" id="IPR004695">
    <property type="entry name" value="SLAC1/Mae1/Ssu1/TehA"/>
</dbReference>
<dbReference type="Gene3D" id="1.20.1280.50">
    <property type="match status" value="1"/>
</dbReference>
<feature type="compositionally biased region" description="Basic and acidic residues" evidence="5">
    <location>
        <begin position="419"/>
        <end position="434"/>
    </location>
</feature>
<dbReference type="SUPFAM" id="SSF81383">
    <property type="entry name" value="F-box domain"/>
    <property type="match status" value="1"/>
</dbReference>
<dbReference type="Pfam" id="PF00646">
    <property type="entry name" value="F-box"/>
    <property type="match status" value="1"/>
</dbReference>
<evidence type="ECO:0000256" key="2">
    <source>
        <dbReference type="ARBA" id="ARBA00022692"/>
    </source>
</evidence>
<keyword evidence="9" id="KW-1185">Reference proteome</keyword>
<evidence type="ECO:0000313" key="8">
    <source>
        <dbReference type="EMBL" id="KAJ9668005.1"/>
    </source>
</evidence>
<feature type="transmembrane region" description="Helical" evidence="6">
    <location>
        <begin position="179"/>
        <end position="196"/>
    </location>
</feature>
<dbReference type="InterPro" id="IPR001810">
    <property type="entry name" value="F-box_dom"/>
</dbReference>
<feature type="transmembrane region" description="Helical" evidence="6">
    <location>
        <begin position="112"/>
        <end position="133"/>
    </location>
</feature>
<dbReference type="InterPro" id="IPR038665">
    <property type="entry name" value="Voltage-dep_anion_channel_sf"/>
</dbReference>
<feature type="transmembrane region" description="Helical" evidence="6">
    <location>
        <begin position="300"/>
        <end position="320"/>
    </location>
</feature>
<dbReference type="Gene3D" id="1.50.10.150">
    <property type="entry name" value="Voltage-dependent anion channel"/>
    <property type="match status" value="1"/>
</dbReference>
<keyword evidence="3 6" id="KW-1133">Transmembrane helix</keyword>
<evidence type="ECO:0000256" key="5">
    <source>
        <dbReference type="SAM" id="MobiDB-lite"/>
    </source>
</evidence>
<evidence type="ECO:0000259" key="7">
    <source>
        <dbReference type="Pfam" id="PF00646"/>
    </source>
</evidence>
<evidence type="ECO:0000256" key="6">
    <source>
        <dbReference type="SAM" id="Phobius"/>
    </source>
</evidence>